<proteinExistence type="predicted"/>
<accession>A0A7Y4A0E7</accession>
<dbReference type="RefSeq" id="WP_171361477.1">
    <property type="nucleotide sequence ID" value="NZ_VTXC01000036.1"/>
</dbReference>
<reference evidence="1 2" key="1">
    <citation type="submission" date="2019-09" db="EMBL/GenBank/DDBJ databases">
        <title>Draft genome sequencing and comparative genomics of hatchery-associated Vibrios.</title>
        <authorList>
            <person name="Kehlet-Delgado H."/>
            <person name="Mueller R.S."/>
        </authorList>
    </citation>
    <scope>NUCLEOTIDE SEQUENCE [LARGE SCALE GENOMIC DNA]</scope>
    <source>
        <strain evidence="1 2">99-46-Y</strain>
    </source>
</reference>
<dbReference type="InterPro" id="IPR043128">
    <property type="entry name" value="Rev_trsase/Diguanyl_cyclase"/>
</dbReference>
<dbReference type="Proteomes" id="UP000565719">
    <property type="component" value="Unassembled WGS sequence"/>
</dbReference>
<evidence type="ECO:0000313" key="2">
    <source>
        <dbReference type="Proteomes" id="UP000565719"/>
    </source>
</evidence>
<dbReference type="AlphaFoldDB" id="A0A7Y4A0E7"/>
<name>A0A7Y4A0E7_9VIBR</name>
<evidence type="ECO:0008006" key="3">
    <source>
        <dbReference type="Google" id="ProtNLM"/>
    </source>
</evidence>
<comment type="caution">
    <text evidence="1">The sequence shown here is derived from an EMBL/GenBank/DDBJ whole genome shotgun (WGS) entry which is preliminary data.</text>
</comment>
<dbReference type="EMBL" id="VTXC01000036">
    <property type="protein sequence ID" value="NOH72297.1"/>
    <property type="molecule type" value="Genomic_DNA"/>
</dbReference>
<dbReference type="Gene3D" id="3.30.70.270">
    <property type="match status" value="1"/>
</dbReference>
<protein>
    <recommendedName>
        <fullName evidence="3">GGDEF domain-containing protein</fullName>
    </recommendedName>
</protein>
<sequence>MKKQLLSQLLFFYCYTLPKTTVWGLKCDLTYSVHKLLLSGGLSKLIVKDGRVAIDDTMKETDIALYQAKNQGRNQIVAVSD</sequence>
<gene>
    <name evidence="1" type="ORF">F0225_13250</name>
</gene>
<evidence type="ECO:0000313" key="1">
    <source>
        <dbReference type="EMBL" id="NOH72297.1"/>
    </source>
</evidence>
<organism evidence="1 2">
    <name type="scientific">Vibrio pectenicida</name>
    <dbReference type="NCBI Taxonomy" id="62763"/>
    <lineage>
        <taxon>Bacteria</taxon>
        <taxon>Pseudomonadati</taxon>
        <taxon>Pseudomonadota</taxon>
        <taxon>Gammaproteobacteria</taxon>
        <taxon>Vibrionales</taxon>
        <taxon>Vibrionaceae</taxon>
        <taxon>Vibrio</taxon>
    </lineage>
</organism>